<keyword evidence="6" id="KW-0211">Defensin</keyword>
<dbReference type="GO" id="GO:0005576">
    <property type="term" value="C:extracellular region"/>
    <property type="evidence" value="ECO:0007669"/>
    <property type="project" value="UniProtKB-SubCell"/>
</dbReference>
<dbReference type="GeneID" id="171412"/>
<comment type="subcellular location">
    <subcellularLocation>
        <location evidence="1 6">Secreted</location>
    </subcellularLocation>
</comment>
<dbReference type="GO" id="GO:0045087">
    <property type="term" value="P:innate immune response"/>
    <property type="evidence" value="ECO:0007669"/>
    <property type="project" value="InterPro"/>
</dbReference>
<dbReference type="OrthoDB" id="9748237at2759"/>
<dbReference type="SMR" id="F7EMH3"/>
<feature type="region of interest" description="Disordered" evidence="7">
    <location>
        <begin position="85"/>
        <end position="111"/>
    </location>
</feature>
<evidence type="ECO:0000256" key="5">
    <source>
        <dbReference type="ARBA" id="ARBA00023157"/>
    </source>
</evidence>
<feature type="compositionally biased region" description="Gly residues" evidence="7">
    <location>
        <begin position="88"/>
        <end position="101"/>
    </location>
</feature>
<protein>
    <recommendedName>
        <fullName evidence="6">Beta-defensin</fullName>
    </recommendedName>
</protein>
<keyword evidence="6" id="KW-0044">Antibiotic</keyword>
<sequence length="111" mass="11025">MKSLLSALMIIMFLAHLVTGNWYVRKCANKLGTCRKTCRKGEYQTDPATGKCSIGKLCCILDLKLAGQCGGADGNQAAAGTQAAGGTRAAGGTQGTGGTGATGAAATTAAP</sequence>
<evidence type="ECO:0000256" key="4">
    <source>
        <dbReference type="ARBA" id="ARBA00022729"/>
    </source>
</evidence>
<reference evidence="10" key="2">
    <citation type="journal article" date="2005" name="Genome Res.">
        <title>Gene and alternative splicing annotation with AIR.</title>
        <authorList>
            <person name="Florea L."/>
            <person name="Di Francesco V."/>
            <person name="Miller J."/>
            <person name="Turner R."/>
            <person name="Yao A."/>
            <person name="Harris M."/>
            <person name="Walenz B."/>
            <person name="Mobarry C."/>
            <person name="Merkulov G.V."/>
            <person name="Charlab R."/>
            <person name="Dew I."/>
            <person name="Deng Z."/>
            <person name="Istrail S."/>
            <person name="Li P."/>
            <person name="Sutton G."/>
        </authorList>
    </citation>
    <scope>NUCLEOTIDE SEQUENCE</scope>
    <source>
        <strain evidence="10">BN</strain>
    </source>
</reference>
<feature type="domain" description="Beta-defensin" evidence="8">
    <location>
        <begin position="26"/>
        <end position="59"/>
    </location>
</feature>
<evidence type="ECO:0000256" key="1">
    <source>
        <dbReference type="ARBA" id="ARBA00004613"/>
    </source>
</evidence>
<dbReference type="GO" id="GO:0042742">
    <property type="term" value="P:defense response to bacterium"/>
    <property type="evidence" value="ECO:0007669"/>
    <property type="project" value="UniProtKB-UniRule"/>
</dbReference>
<evidence type="ECO:0000313" key="9">
    <source>
        <dbReference type="EMBL" id="CAC36191.1"/>
    </source>
</evidence>
<dbReference type="RefSeq" id="NP_599218.1">
    <property type="nucleotide sequence ID" value="NM_134391.1"/>
</dbReference>
<keyword evidence="5" id="KW-1015">Disulfide bond</keyword>
<feature type="chain" id="PRO_5044524153" description="Beta-defensin" evidence="6">
    <location>
        <begin position="21"/>
        <end position="111"/>
    </location>
</feature>
<gene>
    <name evidence="11" type="primary">Defb22</name>
    <name evidence="10" type="synonym">LOC171412</name>
    <name evidence="10" type="ORF">rCG_37397</name>
</gene>
<dbReference type="EMBL" id="AJ309150">
    <property type="protein sequence ID" value="CAC36191.1"/>
    <property type="molecule type" value="mRNA"/>
</dbReference>
<feature type="signal peptide" evidence="6">
    <location>
        <begin position="1"/>
        <end position="20"/>
    </location>
</feature>
<reference evidence="9" key="1">
    <citation type="thesis" date="2001" institute="Department of Faculty of Biology" country="University of Cambridge, Cambridge, United Kingdom">
        <authorList>
            <person name="Zanich A.S."/>
        </authorList>
    </citation>
    <scope>NUCLEOTIDE SEQUENCE</scope>
    <source>
        <strain evidence="9">Portan Wistar</strain>
        <tissue evidence="9">Epididymis</tissue>
    </source>
</reference>
<dbReference type="EMBL" id="CH474050">
    <property type="protein sequence ID" value="EDL86066.1"/>
    <property type="molecule type" value="Genomic_DNA"/>
</dbReference>
<evidence type="ECO:0000259" key="8">
    <source>
        <dbReference type="Pfam" id="PF13841"/>
    </source>
</evidence>
<evidence type="ECO:0000313" key="10">
    <source>
        <dbReference type="EMBL" id="EDL86066.1"/>
    </source>
</evidence>
<keyword evidence="4 6" id="KW-0732">Signal</keyword>
<dbReference type="RGD" id="708352">
    <property type="gene designation" value="Defb22"/>
</dbReference>
<dbReference type="CTD" id="442835"/>
<comment type="function">
    <text evidence="6">Has antibacterial activity.</text>
</comment>
<dbReference type="HOGENOM" id="CLU_2157586_0_0_1"/>
<name>F7EMH3_RAT</name>
<proteinExistence type="evidence at transcript level"/>
<organism evidence="9">
    <name type="scientific">Rattus norvegicus</name>
    <name type="common">Rat</name>
    <dbReference type="NCBI Taxonomy" id="10116"/>
    <lineage>
        <taxon>Eukaryota</taxon>
        <taxon>Metazoa</taxon>
        <taxon>Chordata</taxon>
        <taxon>Craniata</taxon>
        <taxon>Vertebrata</taxon>
        <taxon>Euteleostomi</taxon>
        <taxon>Mammalia</taxon>
        <taxon>Eutheria</taxon>
        <taxon>Euarchontoglires</taxon>
        <taxon>Glires</taxon>
        <taxon>Rodentia</taxon>
        <taxon>Myomorpha</taxon>
        <taxon>Muroidea</taxon>
        <taxon>Muridae</taxon>
        <taxon>Murinae</taxon>
        <taxon>Rattus</taxon>
    </lineage>
</organism>
<evidence type="ECO:0000256" key="6">
    <source>
        <dbReference type="RuleBase" id="RU231113"/>
    </source>
</evidence>
<dbReference type="InterPro" id="IPR025933">
    <property type="entry name" value="Beta_defensin_dom"/>
</dbReference>
<keyword evidence="6" id="KW-0929">Antimicrobial</keyword>
<dbReference type="AlphaFoldDB" id="F7EMH3"/>
<dbReference type="Pfam" id="PF13841">
    <property type="entry name" value="Defensin_beta_2"/>
    <property type="match status" value="1"/>
</dbReference>
<evidence type="ECO:0000256" key="3">
    <source>
        <dbReference type="ARBA" id="ARBA00022525"/>
    </source>
</evidence>
<evidence type="ECO:0000256" key="7">
    <source>
        <dbReference type="SAM" id="MobiDB-lite"/>
    </source>
</evidence>
<feature type="compositionally biased region" description="Low complexity" evidence="7">
    <location>
        <begin position="102"/>
        <end position="111"/>
    </location>
</feature>
<accession>F7EMH3</accession>
<evidence type="ECO:0000313" key="11">
    <source>
        <dbReference type="RGD" id="708352"/>
    </source>
</evidence>
<dbReference type="AGR" id="RGD:708352"/>
<dbReference type="Proteomes" id="UP000234681">
    <property type="component" value="Chromosome 3"/>
</dbReference>
<evidence type="ECO:0000256" key="2">
    <source>
        <dbReference type="ARBA" id="ARBA00007371"/>
    </source>
</evidence>
<comment type="similarity">
    <text evidence="2 6">Belongs to the beta-defensin family.</text>
</comment>
<keyword evidence="3 6" id="KW-0964">Secreted</keyword>
<reference evidence="10" key="3">
    <citation type="submission" date="2005-09" db="EMBL/GenBank/DDBJ databases">
        <authorList>
            <person name="Mural R.J."/>
            <person name="Li P.W."/>
            <person name="Adams M.D."/>
            <person name="Amanatides P.G."/>
            <person name="Baden-Tillson H."/>
            <person name="Barnstead M."/>
            <person name="Chin S.H."/>
            <person name="Dew I."/>
            <person name="Evans C.A."/>
            <person name="Ferriera S."/>
            <person name="Flanigan M."/>
            <person name="Fosler C."/>
            <person name="Glodek A."/>
            <person name="Gu Z."/>
            <person name="Holt R.A."/>
            <person name="Jennings D."/>
            <person name="Kraft C.L."/>
            <person name="Lu F."/>
            <person name="Nguyen T."/>
            <person name="Nusskern D.R."/>
            <person name="Pfannkoch C.M."/>
            <person name="Sitter C."/>
            <person name="Sutton G.G."/>
            <person name="Venter J.C."/>
            <person name="Wang Z."/>
            <person name="Woodage T."/>
            <person name="Zheng X.H."/>
            <person name="Zhong F."/>
        </authorList>
    </citation>
    <scope>NUCLEOTIDE SEQUENCE</scope>
    <source>
        <strain evidence="10">BN</strain>
    </source>
</reference>
<dbReference type="KEGG" id="rno:171412"/>